<dbReference type="GO" id="GO:0003678">
    <property type="term" value="F:DNA helicase activity"/>
    <property type="evidence" value="ECO:0007669"/>
    <property type="project" value="TreeGrafter"/>
</dbReference>
<reference evidence="2" key="2">
    <citation type="submission" date="2011-02" db="EMBL/GenBank/DDBJ databases">
        <authorList>
            <person name="MacLean D."/>
        </authorList>
    </citation>
    <scope>NUCLEOTIDE SEQUENCE</scope>
</reference>
<dbReference type="Pfam" id="PF13307">
    <property type="entry name" value="Helicase_C_2"/>
    <property type="match status" value="1"/>
</dbReference>
<reference evidence="2" key="1">
    <citation type="journal article" date="2011" name="PLoS Biol.">
        <title>Gene gain and loss during evolution of obligate parasitism in the white rust pathogen of Arabidopsis thaliana.</title>
        <authorList>
            <person name="Kemen E."/>
            <person name="Gardiner A."/>
            <person name="Schultz-Larsen T."/>
            <person name="Kemen A.C."/>
            <person name="Balmuth A.L."/>
            <person name="Robert-Seilaniantz A."/>
            <person name="Bailey K."/>
            <person name="Holub E."/>
            <person name="Studholme D.J."/>
            <person name="Maclean D."/>
            <person name="Jones J.D."/>
        </authorList>
    </citation>
    <scope>NUCLEOTIDE SEQUENCE</scope>
</reference>
<dbReference type="GO" id="GO:0003676">
    <property type="term" value="F:nucleic acid binding"/>
    <property type="evidence" value="ECO:0007669"/>
    <property type="project" value="InterPro"/>
</dbReference>
<dbReference type="HOGENOM" id="CLU_006515_3_1_1"/>
<keyword evidence="2" id="KW-0378">Hydrolase</keyword>
<gene>
    <name evidence="2" type="primary">AlNc14C12G1453</name>
    <name evidence="2" type="ORF">ALNC14_016590</name>
</gene>
<name>F0W375_9STRA</name>
<keyword evidence="2" id="KW-0067">ATP-binding</keyword>
<dbReference type="CDD" id="cd18788">
    <property type="entry name" value="SF2_C_XPD"/>
    <property type="match status" value="1"/>
</dbReference>
<organism evidence="2">
    <name type="scientific">Albugo laibachii Nc14</name>
    <dbReference type="NCBI Taxonomy" id="890382"/>
    <lineage>
        <taxon>Eukaryota</taxon>
        <taxon>Sar</taxon>
        <taxon>Stramenopiles</taxon>
        <taxon>Oomycota</taxon>
        <taxon>Peronosporomycetes</taxon>
        <taxon>Albuginales</taxon>
        <taxon>Albuginaceae</taxon>
        <taxon>Albugo</taxon>
    </lineage>
</organism>
<accession>F0W375</accession>
<dbReference type="GO" id="GO:0016818">
    <property type="term" value="F:hydrolase activity, acting on acid anhydrides, in phosphorus-containing anhydrides"/>
    <property type="evidence" value="ECO:0007669"/>
    <property type="project" value="InterPro"/>
</dbReference>
<proteinExistence type="predicted"/>
<dbReference type="GO" id="GO:0005634">
    <property type="term" value="C:nucleus"/>
    <property type="evidence" value="ECO:0007669"/>
    <property type="project" value="TreeGrafter"/>
</dbReference>
<evidence type="ECO:0000313" key="2">
    <source>
        <dbReference type="EMBL" id="CCA15516.1"/>
    </source>
</evidence>
<dbReference type="GO" id="GO:0034085">
    <property type="term" value="P:establishment of sister chromatid cohesion"/>
    <property type="evidence" value="ECO:0007669"/>
    <property type="project" value="TreeGrafter"/>
</dbReference>
<dbReference type="PANTHER" id="PTHR11472:SF41">
    <property type="entry name" value="ATP-DEPENDENT DNA HELICASE DDX11-RELATED"/>
    <property type="match status" value="1"/>
</dbReference>
<dbReference type="SMART" id="SM00491">
    <property type="entry name" value="HELICc2"/>
    <property type="match status" value="1"/>
</dbReference>
<dbReference type="GO" id="GO:0006139">
    <property type="term" value="P:nucleobase-containing compound metabolic process"/>
    <property type="evidence" value="ECO:0007669"/>
    <property type="project" value="InterPro"/>
</dbReference>
<dbReference type="GO" id="GO:0005524">
    <property type="term" value="F:ATP binding"/>
    <property type="evidence" value="ECO:0007669"/>
    <property type="project" value="InterPro"/>
</dbReference>
<protein>
    <submittedName>
        <fullName evidence="2">ATPdependent RNA helicase putative</fullName>
    </submittedName>
</protein>
<dbReference type="PANTHER" id="PTHR11472">
    <property type="entry name" value="DNA REPAIR DEAD HELICASE RAD3/XP-D SUBFAMILY MEMBER"/>
    <property type="match status" value="1"/>
</dbReference>
<dbReference type="AlphaFoldDB" id="F0W375"/>
<dbReference type="EMBL" id="FR824057">
    <property type="protein sequence ID" value="CCA15516.1"/>
    <property type="molecule type" value="Genomic_DNA"/>
</dbReference>
<dbReference type="Gene3D" id="3.40.50.300">
    <property type="entry name" value="P-loop containing nucleotide triphosphate hydrolases"/>
    <property type="match status" value="1"/>
</dbReference>
<dbReference type="InterPro" id="IPR006555">
    <property type="entry name" value="ATP-dep_Helicase_C"/>
</dbReference>
<keyword evidence="2" id="KW-0547">Nucleotide-binding</keyword>
<keyword evidence="2" id="KW-0347">Helicase</keyword>
<dbReference type="InterPro" id="IPR045028">
    <property type="entry name" value="DinG/Rad3-like"/>
</dbReference>
<sequence length="225" mass="25312">MQPVQHLLDQLLPSVPREKIDFFSCGHVIPPANLVGLTLSSGPTRQALEFNFARRNSLELVDELGRILLNFSRIVPGGIVVFFPSYRLEETVVKRWNDTAQYQHLEKQKQIFREPKRSDESDKILKKYSDACKSEKNSDHLSCNSGAILLSVVGGKMSEGINFSDELARCVVMVGLPYPSAADPELLEKMAYLDTKKSGEGRRYYETLCMKAVNQSIGMLELIKS</sequence>
<feature type="domain" description="ATP-dependent helicase C-terminal" evidence="1">
    <location>
        <begin position="86"/>
        <end position="221"/>
    </location>
</feature>
<dbReference type="InterPro" id="IPR027417">
    <property type="entry name" value="P-loop_NTPase"/>
</dbReference>
<evidence type="ECO:0000259" key="1">
    <source>
        <dbReference type="SMART" id="SM00491"/>
    </source>
</evidence>